<dbReference type="NCBIfam" id="TIGR01630">
    <property type="entry name" value="psiM2_ORF9"/>
    <property type="match status" value="1"/>
</dbReference>
<dbReference type="Pfam" id="PF22530">
    <property type="entry name" value="Terminase-T7_RNaseH-like"/>
    <property type="match status" value="1"/>
</dbReference>
<evidence type="ECO:0000313" key="2">
    <source>
        <dbReference type="EMBL" id="ASS75779.1"/>
    </source>
</evidence>
<keyword evidence="3" id="KW-1185">Reference proteome</keyword>
<dbReference type="EMBL" id="CP022657">
    <property type="protein sequence ID" value="ASS75779.1"/>
    <property type="molecule type" value="Genomic_DNA"/>
</dbReference>
<evidence type="ECO:0000313" key="3">
    <source>
        <dbReference type="Proteomes" id="UP000214688"/>
    </source>
</evidence>
<dbReference type="InterPro" id="IPR054762">
    <property type="entry name" value="Gp19_RNaseH-like"/>
</dbReference>
<dbReference type="RefSeq" id="WP_094237020.1">
    <property type="nucleotide sequence ID" value="NZ_CP022657.1"/>
</dbReference>
<evidence type="ECO:0000259" key="1">
    <source>
        <dbReference type="Pfam" id="PF22530"/>
    </source>
</evidence>
<dbReference type="InterPro" id="IPR006517">
    <property type="entry name" value="Phage_terminase_lsu-like_C"/>
</dbReference>
<sequence>MTTDRRLQEAKLGLLREKRLRKSRKGFWEFCKTIAPDFYKESRWHLKLIAVVLQALYESQLTKAFFRQACEGIAPRWFIDEYDWSQLQEGVVYRNMTMNIPPRHGKSRTLIMFCEWCFGQDKTNRIITASYNEDMATDFSRYTRDGISEEKIYPHEIVYSDIFPSVRVADGNASFRQWALDGQFFSYKGAGLGGSITGKGGNILIVDDPIKNAEEAFNDNVLDKQWQWYTGTFLSRQEQRDTTFKIVNMTRWSKKDICGRLLAGRGARRWFVLKIPVEDQAGEHMLCEEIFSRATFEELSEEADPLILKANYYQEPIYAEGLLYKSFKTYENVPSDASGHPLFEKIISYTDSADDGADYLCCVIGGVYRGEIYLLDVLYTKAGMEITEPQTADILVRNNVTLADVESNAGGKGFARNVEREIWERHQTRKVKVRWFHQSKNKQARILSNSVFIMNHVYFPVNWRDRWPEYYKAMTEYKKEGGNKHDDAPDATTGLVEMMDVQEVIVETDRMDMSDLAEAY</sequence>
<dbReference type="AlphaFoldDB" id="A0A223D264"/>
<feature type="domain" description="Terminase large subunit ribonuclease H-like" evidence="1">
    <location>
        <begin position="351"/>
        <end position="454"/>
    </location>
</feature>
<dbReference type="OrthoDB" id="9771580at2"/>
<dbReference type="Proteomes" id="UP000214688">
    <property type="component" value="Chromosome"/>
</dbReference>
<proteinExistence type="predicted"/>
<name>A0A223D264_9BACL</name>
<dbReference type="Pfam" id="PF03237">
    <property type="entry name" value="Terminase_6N"/>
    <property type="match status" value="1"/>
</dbReference>
<dbReference type="KEGG" id="tab:CIG75_12805"/>
<accession>A0A223D264</accession>
<reference evidence="2 3" key="1">
    <citation type="journal article" date="2015" name="Int. J. Syst. Evol. Microbiol.">
        <title>Tumebacillus algifaecis sp. nov., isolated from decomposing algal scum.</title>
        <authorList>
            <person name="Wu Y.F."/>
            <person name="Zhang B."/>
            <person name="Xing P."/>
            <person name="Wu Q.L."/>
            <person name="Liu S.J."/>
        </authorList>
    </citation>
    <scope>NUCLEOTIDE SEQUENCE [LARGE SCALE GENOMIC DNA]</scope>
    <source>
        <strain evidence="2 3">THMBR28</strain>
    </source>
</reference>
<gene>
    <name evidence="2" type="ORF">CIG75_12805</name>
</gene>
<organism evidence="2 3">
    <name type="scientific">Tumebacillus algifaecis</name>
    <dbReference type="NCBI Taxonomy" id="1214604"/>
    <lineage>
        <taxon>Bacteria</taxon>
        <taxon>Bacillati</taxon>
        <taxon>Bacillota</taxon>
        <taxon>Bacilli</taxon>
        <taxon>Bacillales</taxon>
        <taxon>Alicyclobacillaceae</taxon>
        <taxon>Tumebacillus</taxon>
    </lineage>
</organism>
<protein>
    <submittedName>
        <fullName evidence="2">Terminase</fullName>
    </submittedName>
</protein>